<dbReference type="GO" id="GO:0006508">
    <property type="term" value="P:proteolysis"/>
    <property type="evidence" value="ECO:0007669"/>
    <property type="project" value="UniProtKB-KW"/>
</dbReference>
<evidence type="ECO:0000256" key="1">
    <source>
        <dbReference type="ARBA" id="ARBA00010233"/>
    </source>
</evidence>
<dbReference type="AlphaFoldDB" id="A0A1T5I040"/>
<dbReference type="PANTHER" id="PTHR30237">
    <property type="entry name" value="MURAMOYLTETRAPEPTIDE CARBOXYPEPTIDASE"/>
    <property type="match status" value="1"/>
</dbReference>
<evidence type="ECO:0000313" key="10">
    <source>
        <dbReference type="Proteomes" id="UP000189966"/>
    </source>
</evidence>
<feature type="active site" description="Nucleophile" evidence="6">
    <location>
        <position position="119"/>
    </location>
</feature>
<keyword evidence="4 9" id="KW-0378">Hydrolase</keyword>
<comment type="similarity">
    <text evidence="1">Belongs to the peptidase S66 family.</text>
</comment>
<proteinExistence type="inferred from homology"/>
<dbReference type="RefSeq" id="WP_080157241.1">
    <property type="nucleotide sequence ID" value="NZ_FUZI01000003.1"/>
</dbReference>
<reference evidence="9 10" key="1">
    <citation type="submission" date="2017-02" db="EMBL/GenBank/DDBJ databases">
        <authorList>
            <person name="Peterson S.W."/>
        </authorList>
    </citation>
    <scope>NUCLEOTIDE SEQUENCE [LARGE SCALE GENOMIC DNA]</scope>
    <source>
        <strain evidence="10">type strain: NCCB 100098</strain>
    </source>
</reference>
<accession>A0A1T5I040</accession>
<dbReference type="SUPFAM" id="SSF52317">
    <property type="entry name" value="Class I glutamine amidotransferase-like"/>
    <property type="match status" value="1"/>
</dbReference>
<dbReference type="InterPro" id="IPR003507">
    <property type="entry name" value="S66_fam"/>
</dbReference>
<dbReference type="InterPro" id="IPR027478">
    <property type="entry name" value="LdcA_N"/>
</dbReference>
<dbReference type="InterPro" id="IPR040449">
    <property type="entry name" value="Peptidase_S66_N"/>
</dbReference>
<feature type="active site" description="Charge relay system" evidence="6">
    <location>
        <position position="285"/>
    </location>
</feature>
<dbReference type="GO" id="GO:0106415">
    <property type="term" value="F:muramoyltetrapeptide carboxypeptidase activity"/>
    <property type="evidence" value="ECO:0007669"/>
    <property type="project" value="UniProtKB-EC"/>
</dbReference>
<gene>
    <name evidence="9" type="ORF">CZ809_01861</name>
</gene>
<evidence type="ECO:0000256" key="6">
    <source>
        <dbReference type="PIRSR" id="PIRSR028757-1"/>
    </source>
</evidence>
<sequence>MKKKTVPLPNKEPCHYKNVALIACSTQFDPTQVPQVVSVLESHGYHVNCHYLQQNISDFGYVDTDQARAHNLIKALLDSTIDVLWFYRGGGGALNLLPYLHRYKQQLLAIPAKIIVGFSDVTAIHSFLNDELGWRSIHGVNANNHLDMGTTNQQPLPDIFEIMNNGIVYNNALPLNALAQQAASITGILIGGNHTLVAATFGTKYQPDFTGKVLLLEDIGVTFRQLDRYLQQLLFLNEFNVEAIIFGQYYSTDPTDQERMMYKAVLQRFADQCNKPVYYFPFFGHGKYNQPFILGESITLQRNQASTELDMTEYVICIQPPFHSK</sequence>
<dbReference type="InterPro" id="IPR027461">
    <property type="entry name" value="Carboxypeptidase_A_C_sf"/>
</dbReference>
<organism evidence="9 10">
    <name type="scientific">Photobacterium piscicola</name>
    <dbReference type="NCBI Taxonomy" id="1378299"/>
    <lineage>
        <taxon>Bacteria</taxon>
        <taxon>Pseudomonadati</taxon>
        <taxon>Pseudomonadota</taxon>
        <taxon>Gammaproteobacteria</taxon>
        <taxon>Vibrionales</taxon>
        <taxon>Vibrionaceae</taxon>
        <taxon>Photobacterium</taxon>
    </lineage>
</organism>
<dbReference type="PANTHER" id="PTHR30237:SF2">
    <property type="entry name" value="MUREIN TETRAPEPTIDE CARBOXYPEPTIDASE"/>
    <property type="match status" value="1"/>
</dbReference>
<evidence type="ECO:0000259" key="8">
    <source>
        <dbReference type="Pfam" id="PF17676"/>
    </source>
</evidence>
<dbReference type="Pfam" id="PF02016">
    <property type="entry name" value="Peptidase_S66"/>
    <property type="match status" value="1"/>
</dbReference>
<dbReference type="EC" id="3.4.17.13" evidence="9"/>
<name>A0A1T5I040_9GAMM</name>
<evidence type="ECO:0000256" key="4">
    <source>
        <dbReference type="ARBA" id="ARBA00022801"/>
    </source>
</evidence>
<feature type="domain" description="LD-carboxypeptidase C-terminal" evidence="8">
    <location>
        <begin position="186"/>
        <end position="300"/>
    </location>
</feature>
<evidence type="ECO:0000256" key="3">
    <source>
        <dbReference type="ARBA" id="ARBA00022670"/>
    </source>
</evidence>
<dbReference type="Pfam" id="PF17676">
    <property type="entry name" value="Peptidase_S66C"/>
    <property type="match status" value="1"/>
</dbReference>
<evidence type="ECO:0000256" key="5">
    <source>
        <dbReference type="ARBA" id="ARBA00022825"/>
    </source>
</evidence>
<dbReference type="Gene3D" id="3.40.50.10740">
    <property type="entry name" value="Class I glutamine amidotransferase-like"/>
    <property type="match status" value="1"/>
</dbReference>
<dbReference type="SUPFAM" id="SSF141986">
    <property type="entry name" value="LD-carboxypeptidase A C-terminal domain-like"/>
    <property type="match status" value="1"/>
</dbReference>
<dbReference type="InterPro" id="IPR029062">
    <property type="entry name" value="Class_I_gatase-like"/>
</dbReference>
<keyword evidence="5" id="KW-0720">Serine protease</keyword>
<dbReference type="GO" id="GO:0008236">
    <property type="term" value="F:serine-type peptidase activity"/>
    <property type="evidence" value="ECO:0007669"/>
    <property type="project" value="UniProtKB-KW"/>
</dbReference>
<dbReference type="Gene3D" id="3.50.30.60">
    <property type="entry name" value="LD-carboxypeptidase A C-terminal domain-like"/>
    <property type="match status" value="1"/>
</dbReference>
<dbReference type="PIRSF" id="PIRSF028757">
    <property type="entry name" value="LD-carboxypeptidase"/>
    <property type="match status" value="1"/>
</dbReference>
<evidence type="ECO:0000256" key="2">
    <source>
        <dbReference type="ARBA" id="ARBA00022645"/>
    </source>
</evidence>
<dbReference type="Proteomes" id="UP000189966">
    <property type="component" value="Unassembled WGS sequence"/>
</dbReference>
<dbReference type="CDD" id="cd07025">
    <property type="entry name" value="Peptidase_S66"/>
    <property type="match status" value="1"/>
</dbReference>
<feature type="domain" description="LD-carboxypeptidase N-terminal" evidence="7">
    <location>
        <begin position="19"/>
        <end position="139"/>
    </location>
</feature>
<dbReference type="EMBL" id="FUZI01000003">
    <property type="protein sequence ID" value="SKC32345.1"/>
    <property type="molecule type" value="Genomic_DNA"/>
</dbReference>
<dbReference type="InterPro" id="IPR040921">
    <property type="entry name" value="Peptidase_S66C"/>
</dbReference>
<dbReference type="OrthoDB" id="9807329at2"/>
<evidence type="ECO:0000313" key="9">
    <source>
        <dbReference type="EMBL" id="SKC32345.1"/>
    </source>
</evidence>
<keyword evidence="2 9" id="KW-0121">Carboxypeptidase</keyword>
<protein>
    <submittedName>
        <fullName evidence="9">Murein tetrapeptide carboxypeptidase</fullName>
        <ecNumber evidence="9">3.4.17.13</ecNumber>
    </submittedName>
</protein>
<keyword evidence="3" id="KW-0645">Protease</keyword>
<feature type="active site" description="Charge relay system" evidence="6">
    <location>
        <position position="217"/>
    </location>
</feature>
<evidence type="ECO:0000259" key="7">
    <source>
        <dbReference type="Pfam" id="PF02016"/>
    </source>
</evidence>